<organism evidence="11 12">
    <name type="scientific">Cardiocondyla obscurior</name>
    <dbReference type="NCBI Taxonomy" id="286306"/>
    <lineage>
        <taxon>Eukaryota</taxon>
        <taxon>Metazoa</taxon>
        <taxon>Ecdysozoa</taxon>
        <taxon>Arthropoda</taxon>
        <taxon>Hexapoda</taxon>
        <taxon>Insecta</taxon>
        <taxon>Pterygota</taxon>
        <taxon>Neoptera</taxon>
        <taxon>Endopterygota</taxon>
        <taxon>Hymenoptera</taxon>
        <taxon>Apocrita</taxon>
        <taxon>Aculeata</taxon>
        <taxon>Formicoidea</taxon>
        <taxon>Formicidae</taxon>
        <taxon>Myrmicinae</taxon>
        <taxon>Cardiocondyla</taxon>
    </lineage>
</organism>
<dbReference type="GO" id="GO:0006346">
    <property type="term" value="P:DNA methylation-dependent constitutive heterochromatin formation"/>
    <property type="evidence" value="ECO:0007669"/>
    <property type="project" value="TreeGrafter"/>
</dbReference>
<evidence type="ECO:0008006" key="13">
    <source>
        <dbReference type="Google" id="ProtNLM"/>
    </source>
</evidence>
<keyword evidence="7" id="KW-0175">Coiled coil</keyword>
<keyword evidence="6" id="KW-0067">ATP-binding</keyword>
<dbReference type="GO" id="GO:0016787">
    <property type="term" value="F:hydrolase activity"/>
    <property type="evidence" value="ECO:0007669"/>
    <property type="project" value="UniProtKB-KW"/>
</dbReference>
<dbReference type="InterPro" id="IPR049730">
    <property type="entry name" value="SNF2/RAD54-like_C"/>
</dbReference>
<evidence type="ECO:0000256" key="8">
    <source>
        <dbReference type="ARBA" id="ARBA00023242"/>
    </source>
</evidence>
<feature type="domain" description="Helicase ATP-binding" evidence="9">
    <location>
        <begin position="190"/>
        <end position="360"/>
    </location>
</feature>
<dbReference type="SMART" id="SM00487">
    <property type="entry name" value="DEXDc"/>
    <property type="match status" value="1"/>
</dbReference>
<dbReference type="GO" id="GO:0005524">
    <property type="term" value="F:ATP binding"/>
    <property type="evidence" value="ECO:0007669"/>
    <property type="project" value="UniProtKB-KW"/>
</dbReference>
<dbReference type="GO" id="GO:0005721">
    <property type="term" value="C:pericentric heterochromatin"/>
    <property type="evidence" value="ECO:0007669"/>
    <property type="project" value="TreeGrafter"/>
</dbReference>
<dbReference type="EMBL" id="JADYXP020000007">
    <property type="protein sequence ID" value="KAL0119731.1"/>
    <property type="molecule type" value="Genomic_DNA"/>
</dbReference>
<protein>
    <recommendedName>
        <fullName evidence="13">Lymphoid-specific helicase</fullName>
    </recommendedName>
</protein>
<evidence type="ECO:0000256" key="6">
    <source>
        <dbReference type="ARBA" id="ARBA00022840"/>
    </source>
</evidence>
<keyword evidence="12" id="KW-1185">Reference proteome</keyword>
<dbReference type="Pfam" id="PF00176">
    <property type="entry name" value="SNF2-rel_dom"/>
    <property type="match status" value="1"/>
</dbReference>
<proteinExistence type="inferred from homology"/>
<comment type="subcellular location">
    <subcellularLocation>
        <location evidence="1">Nucleus</location>
    </subcellularLocation>
</comment>
<keyword evidence="8" id="KW-0539">Nucleus</keyword>
<evidence type="ECO:0000256" key="2">
    <source>
        <dbReference type="ARBA" id="ARBA00007025"/>
    </source>
</evidence>
<evidence type="ECO:0000256" key="1">
    <source>
        <dbReference type="ARBA" id="ARBA00004123"/>
    </source>
</evidence>
<evidence type="ECO:0000313" key="12">
    <source>
        <dbReference type="Proteomes" id="UP001430953"/>
    </source>
</evidence>
<dbReference type="AlphaFoldDB" id="A0AAW2G131"/>
<dbReference type="InterPro" id="IPR014001">
    <property type="entry name" value="Helicase_ATP-bd"/>
</dbReference>
<keyword evidence="3" id="KW-0547">Nucleotide-binding</keyword>
<dbReference type="GO" id="GO:0044027">
    <property type="term" value="P:negative regulation of gene expression via chromosomal CpG island methylation"/>
    <property type="evidence" value="ECO:0007669"/>
    <property type="project" value="TreeGrafter"/>
</dbReference>
<dbReference type="Proteomes" id="UP001430953">
    <property type="component" value="Unassembled WGS sequence"/>
</dbReference>
<comment type="caution">
    <text evidence="11">The sequence shown here is derived from an EMBL/GenBank/DDBJ whole genome shotgun (WGS) entry which is preliminary data.</text>
</comment>
<dbReference type="Gene3D" id="3.40.50.300">
    <property type="entry name" value="P-loop containing nucleotide triphosphate hydrolases"/>
    <property type="match status" value="1"/>
</dbReference>
<dbReference type="InterPro" id="IPR027417">
    <property type="entry name" value="P-loop_NTPase"/>
</dbReference>
<dbReference type="CDD" id="cd18793">
    <property type="entry name" value="SF2_C_SNF"/>
    <property type="match status" value="1"/>
</dbReference>
<dbReference type="SMART" id="SM00490">
    <property type="entry name" value="HELICc"/>
    <property type="match status" value="1"/>
</dbReference>
<comment type="similarity">
    <text evidence="2">Belongs to the SNF2/RAD54 helicase family.</text>
</comment>
<sequence>MARAIRPRFQSCYLYQLVCYTMIELANDVEFKSDPLVKNEITKRKYLKELKAKQDEEYNAEAQKQRYTRLMHLLNKSKFFASHISSKIDDMEKKFEEEYENSDDVNENIPPVRKMKGRKDKYKDYAYTDVKKEMQIRKKRKLNEKENKMEFCNDSDDQNPNAIDSNCFTVPKYFVGQLRNYQLKGLEWLKCLYKNGLGGILADEMGLGKTIQVIALFCHLIETQQPGPYLIIAPLSTIPNWLTEFEKFAPELPVVLFYGQEKKRQELKNKINITHIINNFKTKPIVITSYETPLFEKKFMCTNKWRYVVVDEGQRIKNYRCQLIELLKKMPSMNRLILTGTPLQNDLSELWSILNFLLPDIFDDLDTFESWFDAKELHQKGSEKILKQEEEKHVLWSLREILKPFMLRRIKTEVCLDIPPKKEIIVYAPLTKLQHNLYNAVLNYDIEMLSKIEKSSDILPTVNGERPKRQCILRKQLKNVQNKSINTEFQELDTMDLQKQNNVLMWKQYTDVTERNRDFLINIKFGNRGMMYRKIVNHPYLIHWPKDGTGLPEVDNNLIRSSGKLLVLDAMLEELKKQGHKVLLFSTMTMILDVIEDYLTLRNYNYVRLDGLTKIEARKTKIDQFNNDPDMFMFLISTRAGGVGLNLASADTVIIYDSDWNPQVDIQASARCHRIGQTRPVVIYRLCTKGTVDEMIINRAEAKRVLEKCVISKLPKFLGKESLLELKKIMSSKDYKVVTSKNEVFTKMELKNLLDRSDLIINNCDTQNSE</sequence>
<dbReference type="FunFam" id="3.40.50.10810:FF:000015">
    <property type="entry name" value="lymphoid-specific helicase isoform X1"/>
    <property type="match status" value="1"/>
</dbReference>
<dbReference type="PANTHER" id="PTHR47161">
    <property type="entry name" value="LYMPHOID-SPECIFIC HELICASE"/>
    <property type="match status" value="1"/>
</dbReference>
<dbReference type="Gene3D" id="3.40.50.10810">
    <property type="entry name" value="Tandem AAA-ATPase domain"/>
    <property type="match status" value="1"/>
</dbReference>
<name>A0AAW2G131_9HYME</name>
<dbReference type="GO" id="GO:0003682">
    <property type="term" value="F:chromatin binding"/>
    <property type="evidence" value="ECO:0007669"/>
    <property type="project" value="TreeGrafter"/>
</dbReference>
<evidence type="ECO:0000256" key="7">
    <source>
        <dbReference type="ARBA" id="ARBA00023054"/>
    </source>
</evidence>
<dbReference type="PROSITE" id="PS51194">
    <property type="entry name" value="HELICASE_CTER"/>
    <property type="match status" value="1"/>
</dbReference>
<feature type="domain" description="Helicase C-terminal" evidence="10">
    <location>
        <begin position="567"/>
        <end position="730"/>
    </location>
</feature>
<dbReference type="InterPro" id="IPR000330">
    <property type="entry name" value="SNF2_N"/>
</dbReference>
<dbReference type="GO" id="GO:0031508">
    <property type="term" value="P:pericentric heterochromatin formation"/>
    <property type="evidence" value="ECO:0007669"/>
    <property type="project" value="TreeGrafter"/>
</dbReference>
<dbReference type="PANTHER" id="PTHR47161:SF1">
    <property type="entry name" value="LYMPHOID-SPECIFIC HELICASE"/>
    <property type="match status" value="1"/>
</dbReference>
<dbReference type="InterPro" id="IPR038718">
    <property type="entry name" value="SNF2-like_sf"/>
</dbReference>
<keyword evidence="5" id="KW-0347">Helicase</keyword>
<accession>A0AAW2G131</accession>
<evidence type="ECO:0000256" key="4">
    <source>
        <dbReference type="ARBA" id="ARBA00022801"/>
    </source>
</evidence>
<dbReference type="GO" id="GO:0005634">
    <property type="term" value="C:nucleus"/>
    <property type="evidence" value="ECO:0007669"/>
    <property type="project" value="UniProtKB-SubCell"/>
</dbReference>
<dbReference type="InterPro" id="IPR001650">
    <property type="entry name" value="Helicase_C-like"/>
</dbReference>
<evidence type="ECO:0000256" key="3">
    <source>
        <dbReference type="ARBA" id="ARBA00022741"/>
    </source>
</evidence>
<keyword evidence="4" id="KW-0378">Hydrolase</keyword>
<evidence type="ECO:0000259" key="9">
    <source>
        <dbReference type="PROSITE" id="PS51192"/>
    </source>
</evidence>
<evidence type="ECO:0000313" key="11">
    <source>
        <dbReference type="EMBL" id="KAL0119731.1"/>
    </source>
</evidence>
<dbReference type="PROSITE" id="PS51192">
    <property type="entry name" value="HELICASE_ATP_BIND_1"/>
    <property type="match status" value="1"/>
</dbReference>
<evidence type="ECO:0000256" key="5">
    <source>
        <dbReference type="ARBA" id="ARBA00022806"/>
    </source>
</evidence>
<gene>
    <name evidence="11" type="ORF">PUN28_007876</name>
</gene>
<evidence type="ECO:0000259" key="10">
    <source>
        <dbReference type="PROSITE" id="PS51194"/>
    </source>
</evidence>
<dbReference type="GO" id="GO:0004386">
    <property type="term" value="F:helicase activity"/>
    <property type="evidence" value="ECO:0007669"/>
    <property type="project" value="UniProtKB-KW"/>
</dbReference>
<dbReference type="Pfam" id="PF00271">
    <property type="entry name" value="Helicase_C"/>
    <property type="match status" value="1"/>
</dbReference>
<dbReference type="SUPFAM" id="SSF52540">
    <property type="entry name" value="P-loop containing nucleoside triphosphate hydrolases"/>
    <property type="match status" value="2"/>
</dbReference>
<reference evidence="11 12" key="1">
    <citation type="submission" date="2023-03" db="EMBL/GenBank/DDBJ databases">
        <title>High recombination rates correlate with genetic variation in Cardiocondyla obscurior ants.</title>
        <authorList>
            <person name="Errbii M."/>
        </authorList>
    </citation>
    <scope>NUCLEOTIDE SEQUENCE [LARGE SCALE GENOMIC DNA]</scope>
    <source>
        <strain evidence="11">Alpha-2009</strain>
        <tissue evidence="11">Whole body</tissue>
    </source>
</reference>